<feature type="domain" description="DUF4145" evidence="1">
    <location>
        <begin position="21"/>
        <end position="97"/>
    </location>
</feature>
<evidence type="ECO:0000313" key="2">
    <source>
        <dbReference type="EMBL" id="SVB26775.1"/>
    </source>
</evidence>
<dbReference type="Pfam" id="PF13643">
    <property type="entry name" value="DUF4145"/>
    <property type="match status" value="1"/>
</dbReference>
<sequence>MQSTNFQHLQNRWPQLYEHANSAEQYVHTDPHTAIIKLRCFAEQLVGTLYREFDLPCERNDGFFEKIKSSVFLEVVDKSILEKLNAIRILGNKALHE</sequence>
<organism evidence="2">
    <name type="scientific">marine metagenome</name>
    <dbReference type="NCBI Taxonomy" id="408172"/>
    <lineage>
        <taxon>unclassified sequences</taxon>
        <taxon>metagenomes</taxon>
        <taxon>ecological metagenomes</taxon>
    </lineage>
</organism>
<accession>A0A382CL19</accession>
<reference evidence="2" key="1">
    <citation type="submission" date="2018-05" db="EMBL/GenBank/DDBJ databases">
        <authorList>
            <person name="Lanie J.A."/>
            <person name="Ng W.-L."/>
            <person name="Kazmierczak K.M."/>
            <person name="Andrzejewski T.M."/>
            <person name="Davidsen T.M."/>
            <person name="Wayne K.J."/>
            <person name="Tettelin H."/>
            <person name="Glass J.I."/>
            <person name="Rusch D."/>
            <person name="Podicherti R."/>
            <person name="Tsui H.-C.T."/>
            <person name="Winkler M.E."/>
        </authorList>
    </citation>
    <scope>NUCLEOTIDE SEQUENCE</scope>
</reference>
<protein>
    <recommendedName>
        <fullName evidence="1">DUF4145 domain-containing protein</fullName>
    </recommendedName>
</protein>
<evidence type="ECO:0000259" key="1">
    <source>
        <dbReference type="Pfam" id="PF13643"/>
    </source>
</evidence>
<gene>
    <name evidence="2" type="ORF">METZ01_LOCUS179629</name>
</gene>
<dbReference type="AlphaFoldDB" id="A0A382CL19"/>
<name>A0A382CL19_9ZZZZ</name>
<feature type="non-terminal residue" evidence="2">
    <location>
        <position position="97"/>
    </location>
</feature>
<dbReference type="InterPro" id="IPR025285">
    <property type="entry name" value="DUF4145"/>
</dbReference>
<dbReference type="EMBL" id="UINC01035028">
    <property type="protein sequence ID" value="SVB26775.1"/>
    <property type="molecule type" value="Genomic_DNA"/>
</dbReference>
<proteinExistence type="predicted"/>